<keyword evidence="3" id="KW-1185">Reference proteome</keyword>
<comment type="caution">
    <text evidence="2">The sequence shown here is derived from an EMBL/GenBank/DDBJ whole genome shotgun (WGS) entry which is preliminary data.</text>
</comment>
<feature type="compositionally biased region" description="Acidic residues" evidence="1">
    <location>
        <begin position="1"/>
        <end position="12"/>
    </location>
</feature>
<feature type="region of interest" description="Disordered" evidence="1">
    <location>
        <begin position="1"/>
        <end position="29"/>
    </location>
</feature>
<dbReference type="AlphaFoldDB" id="A0A8T2PFL9"/>
<gene>
    <name evidence="2" type="ORF">JZ751_026892</name>
</gene>
<reference evidence="2" key="1">
    <citation type="thesis" date="2021" institute="BYU ScholarsArchive" country="Provo, UT, USA">
        <title>Applications of and Algorithms for Genome Assembly and Genomic Analyses with an Emphasis on Marine Teleosts.</title>
        <authorList>
            <person name="Pickett B.D."/>
        </authorList>
    </citation>
    <scope>NUCLEOTIDE SEQUENCE</scope>
    <source>
        <strain evidence="2">HI-2016</strain>
    </source>
</reference>
<evidence type="ECO:0000256" key="1">
    <source>
        <dbReference type="SAM" id="MobiDB-lite"/>
    </source>
</evidence>
<dbReference type="Proteomes" id="UP000824540">
    <property type="component" value="Unassembled WGS sequence"/>
</dbReference>
<name>A0A8T2PFL9_9TELE</name>
<proteinExistence type="predicted"/>
<dbReference type="EMBL" id="JAFBMS010000008">
    <property type="protein sequence ID" value="KAG9350526.1"/>
    <property type="molecule type" value="Genomic_DNA"/>
</dbReference>
<sequence>VDQEGGEDEDQEPNTTDPSSFQVPPLRSMRTMRRICRNRRLRSADNNVLPVILLGGTLWSRQSTEETRRIAP</sequence>
<evidence type="ECO:0000313" key="3">
    <source>
        <dbReference type="Proteomes" id="UP000824540"/>
    </source>
</evidence>
<protein>
    <submittedName>
        <fullName evidence="2">Uncharacterized protein</fullName>
    </submittedName>
</protein>
<feature type="non-terminal residue" evidence="2">
    <location>
        <position position="72"/>
    </location>
</feature>
<organism evidence="2 3">
    <name type="scientific">Albula glossodonta</name>
    <name type="common">roundjaw bonefish</name>
    <dbReference type="NCBI Taxonomy" id="121402"/>
    <lineage>
        <taxon>Eukaryota</taxon>
        <taxon>Metazoa</taxon>
        <taxon>Chordata</taxon>
        <taxon>Craniata</taxon>
        <taxon>Vertebrata</taxon>
        <taxon>Euteleostomi</taxon>
        <taxon>Actinopterygii</taxon>
        <taxon>Neopterygii</taxon>
        <taxon>Teleostei</taxon>
        <taxon>Albuliformes</taxon>
        <taxon>Albulidae</taxon>
        <taxon>Albula</taxon>
    </lineage>
</organism>
<evidence type="ECO:0000313" key="2">
    <source>
        <dbReference type="EMBL" id="KAG9350526.1"/>
    </source>
</evidence>
<feature type="compositionally biased region" description="Polar residues" evidence="1">
    <location>
        <begin position="13"/>
        <end position="22"/>
    </location>
</feature>
<accession>A0A8T2PFL9</accession>